<dbReference type="EMBL" id="AJWZ01003547">
    <property type="protein sequence ID" value="EKC67941.1"/>
    <property type="molecule type" value="Genomic_DNA"/>
</dbReference>
<reference evidence="2" key="1">
    <citation type="journal article" date="2013" name="Environ. Microbiol.">
        <title>Microbiota from the distal guts of lean and obese adolescents exhibit partial functional redundancy besides clear differences in community structure.</title>
        <authorList>
            <person name="Ferrer M."/>
            <person name="Ruiz A."/>
            <person name="Lanza F."/>
            <person name="Haange S.B."/>
            <person name="Oberbach A."/>
            <person name="Till H."/>
            <person name="Bargiela R."/>
            <person name="Campoy C."/>
            <person name="Segura M.T."/>
            <person name="Richter M."/>
            <person name="von Bergen M."/>
            <person name="Seifert J."/>
            <person name="Suarez A."/>
        </authorList>
    </citation>
    <scope>NUCLEOTIDE SEQUENCE</scope>
</reference>
<dbReference type="GO" id="GO:0006355">
    <property type="term" value="P:regulation of DNA-templated transcription"/>
    <property type="evidence" value="ECO:0007669"/>
    <property type="project" value="InterPro"/>
</dbReference>
<dbReference type="Gene3D" id="1.10.1220.10">
    <property type="entry name" value="Met repressor-like"/>
    <property type="match status" value="1"/>
</dbReference>
<name>K1U8T0_9ZZZZ</name>
<dbReference type="EMBL" id="AJWY01002981">
    <property type="protein sequence ID" value="EKC76767.1"/>
    <property type="molecule type" value="Genomic_DNA"/>
</dbReference>
<dbReference type="InterPro" id="IPR013321">
    <property type="entry name" value="Arc_rbn_hlx_hlx"/>
</dbReference>
<evidence type="ECO:0000259" key="1">
    <source>
        <dbReference type="Pfam" id="PF03869"/>
    </source>
</evidence>
<dbReference type="InterPro" id="IPR010985">
    <property type="entry name" value="Ribbon_hlx_hlx"/>
</dbReference>
<protein>
    <recommendedName>
        <fullName evidence="1">Arc-like DNA binding domain-containing protein</fullName>
    </recommendedName>
</protein>
<dbReference type="GO" id="GO:0003677">
    <property type="term" value="F:DNA binding"/>
    <property type="evidence" value="ECO:0007669"/>
    <property type="project" value="InterPro"/>
</dbReference>
<proteinExistence type="predicted"/>
<evidence type="ECO:0000313" key="3">
    <source>
        <dbReference type="EMBL" id="EKC76767.1"/>
    </source>
</evidence>
<gene>
    <name evidence="3" type="ORF">LEA_04535</name>
    <name evidence="2" type="ORF">OBE_05197</name>
</gene>
<organism evidence="2">
    <name type="scientific">human gut metagenome</name>
    <dbReference type="NCBI Taxonomy" id="408170"/>
    <lineage>
        <taxon>unclassified sequences</taxon>
        <taxon>metagenomes</taxon>
        <taxon>organismal metagenomes</taxon>
    </lineage>
</organism>
<dbReference type="AlphaFoldDB" id="K1U8T0"/>
<comment type="caution">
    <text evidence="2">The sequence shown here is derived from an EMBL/GenBank/DDBJ whole genome shotgun (WGS) entry which is preliminary data.</text>
</comment>
<sequence length="72" mass="8515">MLPEIFLKVVIPLPSDLPKFTLRTDKQTLDKFRVVAQKNLRTVNRELEMLMRQHIADYEDKHGEIVLPQNQD</sequence>
<accession>K1U8T0</accession>
<evidence type="ECO:0000313" key="2">
    <source>
        <dbReference type="EMBL" id="EKC67941.1"/>
    </source>
</evidence>
<dbReference type="InterPro" id="IPR005569">
    <property type="entry name" value="Arc_DNA-bd_dom"/>
</dbReference>
<dbReference type="SUPFAM" id="SSF47598">
    <property type="entry name" value="Ribbon-helix-helix"/>
    <property type="match status" value="1"/>
</dbReference>
<dbReference type="Pfam" id="PF03869">
    <property type="entry name" value="Arc"/>
    <property type="match status" value="1"/>
</dbReference>
<feature type="domain" description="Arc-like DNA binding" evidence="1">
    <location>
        <begin position="15"/>
        <end position="47"/>
    </location>
</feature>